<protein>
    <recommendedName>
        <fullName evidence="3">Linalool dehydratase/isomerase domain-containing protein</fullName>
    </recommendedName>
</protein>
<dbReference type="EMBL" id="WHOA01000191">
    <property type="protein sequence ID" value="NOU74961.1"/>
    <property type="molecule type" value="Genomic_DNA"/>
</dbReference>
<dbReference type="InterPro" id="IPR058347">
    <property type="entry name" value="DUF8034"/>
</dbReference>
<name>A0ABX1Y403_9BACL</name>
<dbReference type="RefSeq" id="WP_171646354.1">
    <property type="nucleotide sequence ID" value="NZ_WHOA01000191.1"/>
</dbReference>
<evidence type="ECO:0000313" key="1">
    <source>
        <dbReference type="EMBL" id="NOU74961.1"/>
    </source>
</evidence>
<evidence type="ECO:0008006" key="3">
    <source>
        <dbReference type="Google" id="ProtNLM"/>
    </source>
</evidence>
<sequence length="472" mass="54154">MTGSRGPRFEVSEEDWSTHRGILDDYLAPYEDIPGVDFQSLKCAWSNDEVYQNLISMMNERMNRGDVPLNLNATGLITHAFLHSGDESLRNWVIDYVNAWQERTRQNGGIIPDNVGLTGQIGEYNDGKWWGGYYGWRWPHGFMTIIEPLTNACMNKVLLTGNMNGLQLAREQLDRNWELREEQEGKLVVPYKHFDSGWTDYRESMPKYPIYLWSTSMADEDLERVERIPKDHDWNEVIVPAFSGRDPKTGRETKHYIGNTQPWYQYIRGLNPDYPERILNANYEMVGKQLAKMRSPDGDPRNWSEHYSEGIYSAIHIWQEMCPLYFEGLVQLTLGGPMHISHGGLQHGRVRYFDADAKRPGLPSGVSALVEKLTSDSVTLHLVNTNQFEDRALVVQAGVFGEHYFLHGEIINTKGDVIGTVAVEEKWLHVSLPAGTGITLRIGMERFVHTPTYDMPWPDADKQTFIRGRDVK</sequence>
<comment type="caution">
    <text evidence="1">The sequence shown here is derived from an EMBL/GenBank/DDBJ whole genome shotgun (WGS) entry which is preliminary data.</text>
</comment>
<proteinExistence type="predicted"/>
<reference evidence="1 2" key="1">
    <citation type="submission" date="2019-10" db="EMBL/GenBank/DDBJ databases">
        <title>Description of Paenibacillus terrestris sp. nov.</title>
        <authorList>
            <person name="Carlier A."/>
            <person name="Qi S."/>
        </authorList>
    </citation>
    <scope>NUCLEOTIDE SEQUENCE [LARGE SCALE GENOMIC DNA]</scope>
    <source>
        <strain evidence="1 2">LMG 31458</strain>
    </source>
</reference>
<dbReference type="Pfam" id="PF26099">
    <property type="entry name" value="DUF8034"/>
    <property type="match status" value="2"/>
</dbReference>
<accession>A0ABX1Y403</accession>
<organism evidence="1 2">
    <name type="scientific">Paenibacillus phytorum</name>
    <dbReference type="NCBI Taxonomy" id="2654977"/>
    <lineage>
        <taxon>Bacteria</taxon>
        <taxon>Bacillati</taxon>
        <taxon>Bacillota</taxon>
        <taxon>Bacilli</taxon>
        <taxon>Bacillales</taxon>
        <taxon>Paenibacillaceae</taxon>
        <taxon>Paenibacillus</taxon>
    </lineage>
</organism>
<evidence type="ECO:0000313" key="2">
    <source>
        <dbReference type="Proteomes" id="UP000616779"/>
    </source>
</evidence>
<dbReference type="Proteomes" id="UP000616779">
    <property type="component" value="Unassembled WGS sequence"/>
</dbReference>
<gene>
    <name evidence="1" type="ORF">GC098_26835</name>
</gene>
<keyword evidence="2" id="KW-1185">Reference proteome</keyword>